<evidence type="ECO:0000259" key="2">
    <source>
        <dbReference type="PROSITE" id="PS51391"/>
    </source>
</evidence>
<reference evidence="3" key="1">
    <citation type="submission" date="2022-11" db="EMBL/GenBank/DDBJ databases">
        <title>Chromosomal genome sequence assembly and mating type (MAT) locus characterization of the leprose asexual lichenized fungus Lepraria neglecta (Nyl.) Erichsen.</title>
        <authorList>
            <person name="Allen J.L."/>
            <person name="Pfeffer B."/>
        </authorList>
    </citation>
    <scope>NUCLEOTIDE SEQUENCE</scope>
    <source>
        <strain evidence="3">Allen 5258</strain>
    </source>
</reference>
<dbReference type="PANTHER" id="PTHR31131:SF6">
    <property type="entry name" value="CASTOR ACT DOMAIN-CONTAINING PROTEIN"/>
    <property type="match status" value="1"/>
</dbReference>
<feature type="region of interest" description="Disordered" evidence="1">
    <location>
        <begin position="145"/>
        <end position="167"/>
    </location>
</feature>
<dbReference type="Pfam" id="PF13840">
    <property type="entry name" value="ACT_7"/>
    <property type="match status" value="1"/>
</dbReference>
<dbReference type="GO" id="GO:0046394">
    <property type="term" value="P:carboxylic acid biosynthetic process"/>
    <property type="evidence" value="ECO:0007669"/>
    <property type="project" value="UniProtKB-ARBA"/>
</dbReference>
<feature type="compositionally biased region" description="Basic and acidic residues" evidence="1">
    <location>
        <begin position="357"/>
        <end position="368"/>
    </location>
</feature>
<dbReference type="PANTHER" id="PTHR31131">
    <property type="entry name" value="CHROMOSOME 1, WHOLE GENOME SHOTGUN SEQUENCE"/>
    <property type="match status" value="1"/>
</dbReference>
<dbReference type="InterPro" id="IPR006569">
    <property type="entry name" value="CID_dom"/>
</dbReference>
<feature type="compositionally biased region" description="Low complexity" evidence="1">
    <location>
        <begin position="695"/>
        <end position="704"/>
    </location>
</feature>
<dbReference type="EMBL" id="JASNWA010000008">
    <property type="protein sequence ID" value="KAK3171452.1"/>
    <property type="molecule type" value="Genomic_DNA"/>
</dbReference>
<dbReference type="Proteomes" id="UP001276659">
    <property type="component" value="Unassembled WGS sequence"/>
</dbReference>
<accession>A0AAD9Z762</accession>
<feature type="compositionally biased region" description="Low complexity" evidence="1">
    <location>
        <begin position="321"/>
        <end position="339"/>
    </location>
</feature>
<organism evidence="3 4">
    <name type="scientific">Lepraria neglecta</name>
    <dbReference type="NCBI Taxonomy" id="209136"/>
    <lineage>
        <taxon>Eukaryota</taxon>
        <taxon>Fungi</taxon>
        <taxon>Dikarya</taxon>
        <taxon>Ascomycota</taxon>
        <taxon>Pezizomycotina</taxon>
        <taxon>Lecanoromycetes</taxon>
        <taxon>OSLEUM clade</taxon>
        <taxon>Lecanoromycetidae</taxon>
        <taxon>Lecanorales</taxon>
        <taxon>Lecanorineae</taxon>
        <taxon>Stereocaulaceae</taxon>
        <taxon>Lepraria</taxon>
    </lineage>
</organism>
<feature type="domain" description="CID" evidence="2">
    <location>
        <begin position="1"/>
        <end position="143"/>
    </location>
</feature>
<dbReference type="PROSITE" id="PS51391">
    <property type="entry name" value="CID"/>
    <property type="match status" value="1"/>
</dbReference>
<feature type="compositionally biased region" description="Pro residues" evidence="1">
    <location>
        <begin position="410"/>
        <end position="422"/>
    </location>
</feature>
<dbReference type="Gene3D" id="1.25.40.90">
    <property type="match status" value="1"/>
</dbReference>
<sequence length="884" mass="95920">MDDLCKEWLLKNIIPSAARTVAVGKYLVALSGSFKRSAEGDESNPRKEEGPSGRRRQLYILYLLNDLLHHTKYHSGSILAQSTFTASLQSHLADLLGSASAYSPDVYASQHKKIQELLDIWESNGYYQSSYIGNLRDTVSNTARLGFPNNGDESKASNGAGYEASGEEKREAPYIVPASHGDPSTPFYDLPAGNLLPHIMPNSATPINPQLVKPLQLVAGPADESLATAVKDFLQKVESLDGVSFGDDGIDMDLDELGQSVLRDEITGDVLEGEGYYGWSRAFCERMKRRGEDIGDFSKVVRRDVSIDRSLSPRKRRRYSDSGSSRSRGRSRSSSLGSREGTRYRNGRPSSSRSRNGSREQRQYETLRSRSGSRSKSRSASYSPPQTMPALQQPRSITNAQPSFLAHPQGPSPPPPPPPFPYPFSQGFPLGPGVGSIPPPPPPNYQGQWPPPPPPMPNPNAAGPLNFAPQPPLPAGPRVYQNQGPPTFPPGPQSNFQGQMPQHPGAWGQQSPHSGGYFQGGRGRGAPPFNGNTQNGRVAADDIEGRTPPGYLSDDESWANKHAFLNVSVTPIECSIVCDSDLAQTLFQPAIEASQSLISSPANKDFGSISDEDFVVISVEGAGMEAGQRVLELTSPLALAGISLFFITTYFSDYILVPAKAKGQVVRALEDRGFAFEKSSKTYVNPAAHHRHHSSCSSAGSGSPSTPPPKTVTELQARTFDNLRRHSIVPMVDDDIRLVQCCGSNENPDTFVNNELALQNGTTRCLLHKPKFLSLTMTKEESASLLLEKRLLSNFDMYGMVDVLLGAKDDILIPITLDLGPLPFEATGIVCGVAGRLSDDRVMIRPIDMNYLSTASAGTVMVNEKDLDDAMEKLRIGADGSIQP</sequence>
<feature type="compositionally biased region" description="Pro residues" evidence="1">
    <location>
        <begin position="437"/>
        <end position="458"/>
    </location>
</feature>
<dbReference type="InterPro" id="IPR051719">
    <property type="entry name" value="CASTOR_mTORC1"/>
</dbReference>
<evidence type="ECO:0000313" key="3">
    <source>
        <dbReference type="EMBL" id="KAK3171452.1"/>
    </source>
</evidence>
<dbReference type="SUPFAM" id="SSF55021">
    <property type="entry name" value="ACT-like"/>
    <property type="match status" value="1"/>
</dbReference>
<evidence type="ECO:0000313" key="4">
    <source>
        <dbReference type="Proteomes" id="UP001276659"/>
    </source>
</evidence>
<dbReference type="InterPro" id="IPR027795">
    <property type="entry name" value="CASTOR_ACT_dom"/>
</dbReference>
<feature type="compositionally biased region" description="Polar residues" evidence="1">
    <location>
        <begin position="389"/>
        <end position="402"/>
    </location>
</feature>
<keyword evidence="4" id="KW-1185">Reference proteome</keyword>
<dbReference type="GO" id="GO:0006520">
    <property type="term" value="P:amino acid metabolic process"/>
    <property type="evidence" value="ECO:0007669"/>
    <property type="project" value="UniProtKB-ARBA"/>
</dbReference>
<evidence type="ECO:0000256" key="1">
    <source>
        <dbReference type="SAM" id="MobiDB-lite"/>
    </source>
</evidence>
<dbReference type="InterPro" id="IPR008942">
    <property type="entry name" value="ENTH_VHS"/>
</dbReference>
<dbReference type="InterPro" id="IPR045865">
    <property type="entry name" value="ACT-like_dom_sf"/>
</dbReference>
<dbReference type="Gene3D" id="3.30.2130.10">
    <property type="entry name" value="VC0802-like"/>
    <property type="match status" value="2"/>
</dbReference>
<dbReference type="Pfam" id="PF04818">
    <property type="entry name" value="CID"/>
    <property type="match status" value="1"/>
</dbReference>
<comment type="caution">
    <text evidence="3">The sequence shown here is derived from an EMBL/GenBank/DDBJ whole genome shotgun (WGS) entry which is preliminary data.</text>
</comment>
<protein>
    <recommendedName>
        <fullName evidence="2">CID domain-containing protein</fullName>
    </recommendedName>
</protein>
<feature type="region of interest" description="Disordered" evidence="1">
    <location>
        <begin position="687"/>
        <end position="711"/>
    </location>
</feature>
<feature type="region of interest" description="Disordered" evidence="1">
    <location>
        <begin position="312"/>
        <end position="554"/>
    </location>
</feature>
<proteinExistence type="predicted"/>
<gene>
    <name evidence="3" type="ORF">OEA41_003536</name>
</gene>
<dbReference type="AlphaFoldDB" id="A0AAD9Z762"/>
<name>A0AAD9Z762_9LECA</name>